<organism evidence="2 3">
    <name type="scientific">Arabis nemorensis</name>
    <dbReference type="NCBI Taxonomy" id="586526"/>
    <lineage>
        <taxon>Eukaryota</taxon>
        <taxon>Viridiplantae</taxon>
        <taxon>Streptophyta</taxon>
        <taxon>Embryophyta</taxon>
        <taxon>Tracheophyta</taxon>
        <taxon>Spermatophyta</taxon>
        <taxon>Magnoliopsida</taxon>
        <taxon>eudicotyledons</taxon>
        <taxon>Gunneridae</taxon>
        <taxon>Pentapetalae</taxon>
        <taxon>rosids</taxon>
        <taxon>malvids</taxon>
        <taxon>Brassicales</taxon>
        <taxon>Brassicaceae</taxon>
        <taxon>Arabideae</taxon>
        <taxon>Arabis</taxon>
    </lineage>
</organism>
<evidence type="ECO:0000256" key="1">
    <source>
        <dbReference type="SAM" id="Phobius"/>
    </source>
</evidence>
<keyword evidence="1" id="KW-0812">Transmembrane</keyword>
<comment type="caution">
    <text evidence="2">The sequence shown here is derived from an EMBL/GenBank/DDBJ whole genome shotgun (WGS) entry which is preliminary data.</text>
</comment>
<reference evidence="2" key="1">
    <citation type="submission" date="2019-07" db="EMBL/GenBank/DDBJ databases">
        <authorList>
            <person name="Dittberner H."/>
        </authorList>
    </citation>
    <scope>NUCLEOTIDE SEQUENCE [LARGE SCALE GENOMIC DNA]</scope>
</reference>
<sequence length="73" mass="8375">MLEFNDEARFQSTTREWFNNWLLVLGLVFATLFIIIVTTVLAAKFCCNRTRNKIHPIDDDQDTELGVGGNQVN</sequence>
<feature type="transmembrane region" description="Helical" evidence="1">
    <location>
        <begin position="20"/>
        <end position="43"/>
    </location>
</feature>
<dbReference type="AlphaFoldDB" id="A0A565CI82"/>
<dbReference type="EMBL" id="CABITT030000008">
    <property type="protein sequence ID" value="VVB13274.1"/>
    <property type="molecule type" value="Genomic_DNA"/>
</dbReference>
<protein>
    <submittedName>
        <fullName evidence="2">Uncharacterized protein</fullName>
    </submittedName>
</protein>
<accession>A0A565CI82</accession>
<name>A0A565CI82_9BRAS</name>
<evidence type="ECO:0000313" key="2">
    <source>
        <dbReference type="EMBL" id="VVB13274.1"/>
    </source>
</evidence>
<keyword evidence="3" id="KW-1185">Reference proteome</keyword>
<proteinExistence type="predicted"/>
<keyword evidence="1" id="KW-1133">Transmembrane helix</keyword>
<gene>
    <name evidence="2" type="ORF">ANE_LOCUS23718</name>
</gene>
<evidence type="ECO:0000313" key="3">
    <source>
        <dbReference type="Proteomes" id="UP000489600"/>
    </source>
</evidence>
<keyword evidence="1" id="KW-0472">Membrane</keyword>
<dbReference type="Proteomes" id="UP000489600">
    <property type="component" value="Unassembled WGS sequence"/>
</dbReference>